<feature type="domain" description="Helicase ATP-binding" evidence="12">
    <location>
        <begin position="29"/>
        <end position="232"/>
    </location>
</feature>
<evidence type="ECO:0000256" key="5">
    <source>
        <dbReference type="ARBA" id="ARBA00022741"/>
    </source>
</evidence>
<keyword evidence="16" id="KW-1185">Reference proteome</keyword>
<evidence type="ECO:0000256" key="2">
    <source>
        <dbReference type="ARBA" id="ARBA00009046"/>
    </source>
</evidence>
<dbReference type="Gene3D" id="1.10.3210.30">
    <property type="match status" value="1"/>
</dbReference>
<dbReference type="InterPro" id="IPR027417">
    <property type="entry name" value="P-loop_NTPase"/>
</dbReference>
<comment type="similarity">
    <text evidence="1">In the N-terminal section; belongs to the CRISPR-associated nuclease Cas3-HD family.</text>
</comment>
<dbReference type="RefSeq" id="WP_155349317.1">
    <property type="nucleotide sequence ID" value="NZ_BAAAHM010000040.1"/>
</dbReference>
<evidence type="ECO:0000256" key="8">
    <source>
        <dbReference type="ARBA" id="ARBA00022840"/>
    </source>
</evidence>
<evidence type="ECO:0000256" key="11">
    <source>
        <dbReference type="SAM" id="MobiDB-lite"/>
    </source>
</evidence>
<dbReference type="InterPro" id="IPR038257">
    <property type="entry name" value="CRISPR-assoc_Cas3_HD_sf"/>
</dbReference>
<feature type="domain" description="Helicase C-terminal" evidence="13">
    <location>
        <begin position="269"/>
        <end position="435"/>
    </location>
</feature>
<dbReference type="GO" id="GO:0003676">
    <property type="term" value="F:nucleic acid binding"/>
    <property type="evidence" value="ECO:0007669"/>
    <property type="project" value="InterPro"/>
</dbReference>
<dbReference type="GO" id="GO:0046872">
    <property type="term" value="F:metal ion binding"/>
    <property type="evidence" value="ECO:0007669"/>
    <property type="project" value="UniProtKB-KW"/>
</dbReference>
<keyword evidence="7" id="KW-0347">Helicase</keyword>
<dbReference type="SMART" id="SM00487">
    <property type="entry name" value="DEXDc"/>
    <property type="match status" value="1"/>
</dbReference>
<evidence type="ECO:0000256" key="4">
    <source>
        <dbReference type="ARBA" id="ARBA00022723"/>
    </source>
</evidence>
<dbReference type="GO" id="GO:0005829">
    <property type="term" value="C:cytosol"/>
    <property type="evidence" value="ECO:0007669"/>
    <property type="project" value="TreeGrafter"/>
</dbReference>
<dbReference type="GO" id="GO:0016787">
    <property type="term" value="F:hydrolase activity"/>
    <property type="evidence" value="ECO:0007669"/>
    <property type="project" value="UniProtKB-KW"/>
</dbReference>
<dbReference type="Pfam" id="PF22590">
    <property type="entry name" value="Cas3-like_C_2"/>
    <property type="match status" value="1"/>
</dbReference>
<keyword evidence="6" id="KW-0378">Hydrolase</keyword>
<evidence type="ECO:0000256" key="6">
    <source>
        <dbReference type="ARBA" id="ARBA00022801"/>
    </source>
</evidence>
<evidence type="ECO:0000313" key="15">
    <source>
        <dbReference type="EMBL" id="GES24484.1"/>
    </source>
</evidence>
<dbReference type="AlphaFoldDB" id="A0A5M3XT57"/>
<evidence type="ECO:0000313" key="16">
    <source>
        <dbReference type="Proteomes" id="UP000377595"/>
    </source>
</evidence>
<accession>A0A5M3XT57</accession>
<dbReference type="GO" id="GO:0005524">
    <property type="term" value="F:ATP binding"/>
    <property type="evidence" value="ECO:0007669"/>
    <property type="project" value="UniProtKB-KW"/>
</dbReference>
<evidence type="ECO:0000256" key="7">
    <source>
        <dbReference type="ARBA" id="ARBA00022806"/>
    </source>
</evidence>
<dbReference type="Gene3D" id="3.40.50.300">
    <property type="entry name" value="P-loop containing nucleotide triphosphate hydrolases"/>
    <property type="match status" value="2"/>
</dbReference>
<dbReference type="InterPro" id="IPR050079">
    <property type="entry name" value="DEAD_box_RNA_helicase"/>
</dbReference>
<evidence type="ECO:0000256" key="1">
    <source>
        <dbReference type="ARBA" id="ARBA00006847"/>
    </source>
</evidence>
<dbReference type="InterPro" id="IPR001650">
    <property type="entry name" value="Helicase_C-like"/>
</dbReference>
<evidence type="ECO:0000256" key="3">
    <source>
        <dbReference type="ARBA" id="ARBA00022722"/>
    </source>
</evidence>
<keyword evidence="8" id="KW-0067">ATP-binding</keyword>
<reference evidence="15 16" key="1">
    <citation type="submission" date="2019-10" db="EMBL/GenBank/DDBJ databases">
        <title>Whole genome shotgun sequence of Acrocarpospora pleiomorpha NBRC 16267.</title>
        <authorList>
            <person name="Ichikawa N."/>
            <person name="Kimura A."/>
            <person name="Kitahashi Y."/>
            <person name="Komaki H."/>
            <person name="Oguchi A."/>
        </authorList>
    </citation>
    <scope>NUCLEOTIDE SEQUENCE [LARGE SCALE GENOMIC DNA]</scope>
    <source>
        <strain evidence="15 16">NBRC 16267</strain>
    </source>
</reference>
<dbReference type="InterPro" id="IPR014001">
    <property type="entry name" value="Helicase_ATP-bd"/>
</dbReference>
<evidence type="ECO:0000259" key="12">
    <source>
        <dbReference type="PROSITE" id="PS51192"/>
    </source>
</evidence>
<dbReference type="InterPro" id="IPR054712">
    <property type="entry name" value="Cas3-like_dom"/>
</dbReference>
<dbReference type="Pfam" id="PF00270">
    <property type="entry name" value="DEAD"/>
    <property type="match status" value="1"/>
</dbReference>
<dbReference type="NCBIfam" id="TIGR01587">
    <property type="entry name" value="cas3_core"/>
    <property type="match status" value="1"/>
</dbReference>
<evidence type="ECO:0008006" key="17">
    <source>
        <dbReference type="Google" id="ProtNLM"/>
    </source>
</evidence>
<evidence type="ECO:0000256" key="10">
    <source>
        <dbReference type="ARBA" id="ARBA00038437"/>
    </source>
</evidence>
<dbReference type="OrthoDB" id="9810236at2"/>
<protein>
    <recommendedName>
        <fullName evidence="17">CRISPR-associated helicase/endonuclease Cas3</fullName>
    </recommendedName>
</protein>
<organism evidence="15 16">
    <name type="scientific">Acrocarpospora pleiomorpha</name>
    <dbReference type="NCBI Taxonomy" id="90975"/>
    <lineage>
        <taxon>Bacteria</taxon>
        <taxon>Bacillati</taxon>
        <taxon>Actinomycetota</taxon>
        <taxon>Actinomycetes</taxon>
        <taxon>Streptosporangiales</taxon>
        <taxon>Streptosporangiaceae</taxon>
        <taxon>Acrocarpospora</taxon>
    </lineage>
</organism>
<dbReference type="GO" id="GO:0004518">
    <property type="term" value="F:nuclease activity"/>
    <property type="evidence" value="ECO:0007669"/>
    <property type="project" value="UniProtKB-KW"/>
</dbReference>
<feature type="region of interest" description="Disordered" evidence="11">
    <location>
        <begin position="573"/>
        <end position="593"/>
    </location>
</feature>
<dbReference type="PROSITE" id="PS51194">
    <property type="entry name" value="HELICASE_CTER"/>
    <property type="match status" value="1"/>
</dbReference>
<dbReference type="Pfam" id="PF18019">
    <property type="entry name" value="Cas3_HD"/>
    <property type="match status" value="1"/>
</dbReference>
<dbReference type="EMBL" id="BLAF01000052">
    <property type="protein sequence ID" value="GES24484.1"/>
    <property type="molecule type" value="Genomic_DNA"/>
</dbReference>
<evidence type="ECO:0000256" key="9">
    <source>
        <dbReference type="ARBA" id="ARBA00023118"/>
    </source>
</evidence>
<name>A0A5M3XT57_9ACTN</name>
<gene>
    <name evidence="15" type="ORF">Aple_073830</name>
</gene>
<dbReference type="InterPro" id="IPR011545">
    <property type="entry name" value="DEAD/DEAH_box_helicase_dom"/>
</dbReference>
<dbReference type="Proteomes" id="UP000377595">
    <property type="component" value="Unassembled WGS sequence"/>
</dbReference>
<comment type="similarity">
    <text evidence="2">In the central section; belongs to the CRISPR-associated helicase Cas3 family.</text>
</comment>
<evidence type="ECO:0000259" key="14">
    <source>
        <dbReference type="PROSITE" id="PS51643"/>
    </source>
</evidence>
<feature type="domain" description="HD Cas3-type" evidence="14">
    <location>
        <begin position="593"/>
        <end position="806"/>
    </location>
</feature>
<comment type="caution">
    <text evidence="15">The sequence shown here is derived from an EMBL/GenBank/DDBJ whole genome shotgun (WGS) entry which is preliminary data.</text>
</comment>
<keyword evidence="3" id="KW-0540">Nuclease</keyword>
<dbReference type="SMART" id="SM00490">
    <property type="entry name" value="HELICc"/>
    <property type="match status" value="1"/>
</dbReference>
<keyword evidence="4" id="KW-0479">Metal-binding</keyword>
<dbReference type="GO" id="GO:0003724">
    <property type="term" value="F:RNA helicase activity"/>
    <property type="evidence" value="ECO:0007669"/>
    <property type="project" value="TreeGrafter"/>
</dbReference>
<sequence>MHAARQWAEFGDFVACAVGEELAPYPYQAKLAQEGLPDLLRVPTGGGKTVAAVLPWLWRTTALPQGTPCRLVYVLPLRTLVEQTAGKVATWLFNLGLRASLDPRETTREDRVVLQVMMGGADRQDDLWQLEPDRRAVLIGTQDMILSRALMRGYAEARAKWPISYALLHADTQWVFDETQLLGPALPTSAQLQGLRDALGTAASTQTMWMSATLAEEGLTTVDHDTGGLRTVELSAEDRGGDLAKRLNATRTVQRLALPTDAKGYPAALARELLERHRPGTRTIAVVNTVERATAVCEAAHKADPQADVVLIHSRFRPAERSTLMDLVTADPPSAGRIVISTQVLEAGVDITSRTLYTEAAPWSSIVQRAGRCNRGGDYPAASLLWSTPPAGRDPAAPYALEDMDATTKVLAELEGMAVTSTQLQRRQVRQTPELHPVVRRRDLLQLFDTMPDLTGADIDVGPWIRDGDDGGVFVAWRDWSATGGQPGEDEPWPSREELCPAPLADARKLAGPDSGVRRVWVRDRISGAWRRVNRQDVVPGAVLLADASGGGYDPLLGWAPGSRDAVKVLTPARPAQSESGDDSIGEDPLSSRGQPWVSLTQHLQDVEKEVADLVGLIRMPGLKAAHITAAELAGRYHDLGKCHEVFQETLHKAGDSPIEGLLAKSPGGCLRHSRPYFRHELVTALMLSHSSCRLLDGQPERDLIVYLAAAHHGKVRLSVRSVRDESTTKTPTVLGVADGDQTPPVSPIPGEQIGPLTLSAGSLRIGAADGDSWTARAVALRDRPDLGPFRLAFLEALVRIADMRVSRRYREGQ</sequence>
<dbReference type="InterPro" id="IPR006483">
    <property type="entry name" value="CRISPR-assoc_Cas3_HD"/>
</dbReference>
<dbReference type="PANTHER" id="PTHR47959:SF16">
    <property type="entry name" value="CRISPR-ASSOCIATED NUCLEASE_HELICASE CAS3-RELATED"/>
    <property type="match status" value="1"/>
</dbReference>
<dbReference type="SUPFAM" id="SSF52540">
    <property type="entry name" value="P-loop containing nucleoside triphosphate hydrolases"/>
    <property type="match status" value="1"/>
</dbReference>
<proteinExistence type="inferred from homology"/>
<dbReference type="PROSITE" id="PS51192">
    <property type="entry name" value="HELICASE_ATP_BIND_1"/>
    <property type="match status" value="1"/>
</dbReference>
<keyword evidence="5" id="KW-0547">Nucleotide-binding</keyword>
<dbReference type="InterPro" id="IPR006474">
    <property type="entry name" value="Helicase_Cas3_CRISPR-ass_core"/>
</dbReference>
<keyword evidence="9" id="KW-0051">Antiviral defense</keyword>
<dbReference type="PANTHER" id="PTHR47959">
    <property type="entry name" value="ATP-DEPENDENT RNA HELICASE RHLE-RELATED"/>
    <property type="match status" value="1"/>
</dbReference>
<dbReference type="GO" id="GO:0051607">
    <property type="term" value="P:defense response to virus"/>
    <property type="evidence" value="ECO:0007669"/>
    <property type="project" value="UniProtKB-KW"/>
</dbReference>
<comment type="similarity">
    <text evidence="10">Belongs to the DEAD box helicase family.</text>
</comment>
<evidence type="ECO:0000259" key="13">
    <source>
        <dbReference type="PROSITE" id="PS51194"/>
    </source>
</evidence>
<dbReference type="PROSITE" id="PS51643">
    <property type="entry name" value="HD_CAS3"/>
    <property type="match status" value="1"/>
</dbReference>